<protein>
    <submittedName>
        <fullName evidence="2">Uncharacterized protein</fullName>
    </submittedName>
</protein>
<dbReference type="EMBL" id="JAHLKM010000002">
    <property type="protein sequence ID" value="MCQ4332360.1"/>
    <property type="molecule type" value="Genomic_DNA"/>
</dbReference>
<reference evidence="2" key="1">
    <citation type="journal article" date="2023" name="Front. Microbiol.">
        <title>Genomic-based phylogenetic and metabolic analyses of the genus Natronomonas, and description of Natronomonas aquatica sp. nov.</title>
        <authorList>
            <person name="Garcia-Roldan A."/>
            <person name="Duran-Viseras A."/>
            <person name="de la Haba R.R."/>
            <person name="Corral P."/>
            <person name="Sanchez-Porro C."/>
            <person name="Ventosa A."/>
        </authorList>
    </citation>
    <scope>NUCLEOTIDE SEQUENCE</scope>
    <source>
        <strain evidence="2">F2-12</strain>
    </source>
</reference>
<proteinExistence type="predicted"/>
<dbReference type="Proteomes" id="UP001139494">
    <property type="component" value="Unassembled WGS sequence"/>
</dbReference>
<keyword evidence="3" id="KW-1185">Reference proteome</keyword>
<feature type="region of interest" description="Disordered" evidence="1">
    <location>
        <begin position="1"/>
        <end position="29"/>
    </location>
</feature>
<evidence type="ECO:0000256" key="1">
    <source>
        <dbReference type="SAM" id="MobiDB-lite"/>
    </source>
</evidence>
<accession>A0A9R1CR06</accession>
<name>A0A9R1CR06_9EURY</name>
<sequence length="51" mass="5769">MVETYTPYTYGDADIEAVGEDPPHERQHGTDMVIVDGSTMSYRSYTRAEPE</sequence>
<dbReference type="AlphaFoldDB" id="A0A9R1CR06"/>
<organism evidence="2 3">
    <name type="scientific">Natronomonas aquatica</name>
    <dbReference type="NCBI Taxonomy" id="2841590"/>
    <lineage>
        <taxon>Archaea</taxon>
        <taxon>Methanobacteriati</taxon>
        <taxon>Methanobacteriota</taxon>
        <taxon>Stenosarchaea group</taxon>
        <taxon>Halobacteria</taxon>
        <taxon>Halobacteriales</taxon>
        <taxon>Natronomonadaceae</taxon>
        <taxon>Natronomonas</taxon>
    </lineage>
</organism>
<evidence type="ECO:0000313" key="3">
    <source>
        <dbReference type="Proteomes" id="UP001139494"/>
    </source>
</evidence>
<comment type="caution">
    <text evidence="2">The sequence shown here is derived from an EMBL/GenBank/DDBJ whole genome shotgun (WGS) entry which is preliminary data.</text>
</comment>
<gene>
    <name evidence="2" type="ORF">KM295_02425</name>
</gene>
<evidence type="ECO:0000313" key="2">
    <source>
        <dbReference type="EMBL" id="MCQ4332360.1"/>
    </source>
</evidence>
<dbReference type="RefSeq" id="WP_256028282.1">
    <property type="nucleotide sequence ID" value="NZ_JAHLKM010000002.1"/>
</dbReference>